<evidence type="ECO:0000313" key="1">
    <source>
        <dbReference type="EMBL" id="CAL1298420.1"/>
    </source>
</evidence>
<reference evidence="1 2" key="1">
    <citation type="submission" date="2024-04" db="EMBL/GenBank/DDBJ databases">
        <authorList>
            <person name="Rising A."/>
            <person name="Reimegard J."/>
            <person name="Sonavane S."/>
            <person name="Akerstrom W."/>
            <person name="Nylinder S."/>
            <person name="Hedman E."/>
            <person name="Kallberg Y."/>
        </authorList>
    </citation>
    <scope>NUCLEOTIDE SEQUENCE [LARGE SCALE GENOMIC DNA]</scope>
</reference>
<comment type="caution">
    <text evidence="1">The sequence shown here is derived from an EMBL/GenBank/DDBJ whole genome shotgun (WGS) entry which is preliminary data.</text>
</comment>
<accession>A0AAV2BQ55</accession>
<dbReference type="Proteomes" id="UP001497382">
    <property type="component" value="Unassembled WGS sequence"/>
</dbReference>
<dbReference type="EMBL" id="CAXIEN010000461">
    <property type="protein sequence ID" value="CAL1298420.1"/>
    <property type="molecule type" value="Genomic_DNA"/>
</dbReference>
<proteinExistence type="predicted"/>
<dbReference type="AlphaFoldDB" id="A0AAV2BQ55"/>
<protein>
    <submittedName>
        <fullName evidence="1">Uncharacterized protein</fullName>
    </submittedName>
</protein>
<name>A0AAV2BQ55_9ARAC</name>
<organism evidence="1 2">
    <name type="scientific">Larinioides sclopetarius</name>
    <dbReference type="NCBI Taxonomy" id="280406"/>
    <lineage>
        <taxon>Eukaryota</taxon>
        <taxon>Metazoa</taxon>
        <taxon>Ecdysozoa</taxon>
        <taxon>Arthropoda</taxon>
        <taxon>Chelicerata</taxon>
        <taxon>Arachnida</taxon>
        <taxon>Araneae</taxon>
        <taxon>Araneomorphae</taxon>
        <taxon>Entelegynae</taxon>
        <taxon>Araneoidea</taxon>
        <taxon>Araneidae</taxon>
        <taxon>Larinioides</taxon>
    </lineage>
</organism>
<gene>
    <name evidence="1" type="ORF">LARSCL_LOCUS20833</name>
</gene>
<sequence length="36" mass="4225">MHIICITKQGITFTLRYIKFINLLTNNFSNLTDFSC</sequence>
<keyword evidence="2" id="KW-1185">Reference proteome</keyword>
<evidence type="ECO:0000313" key="2">
    <source>
        <dbReference type="Proteomes" id="UP001497382"/>
    </source>
</evidence>